<keyword evidence="2 4" id="KW-0689">Ribosomal protein</keyword>
<dbReference type="InterPro" id="IPR047859">
    <property type="entry name" value="Ribosomal_bL17_CS"/>
</dbReference>
<feature type="compositionally biased region" description="Basic and acidic residues" evidence="6">
    <location>
        <begin position="130"/>
        <end position="152"/>
    </location>
</feature>
<evidence type="ECO:0000256" key="1">
    <source>
        <dbReference type="ARBA" id="ARBA00008777"/>
    </source>
</evidence>
<dbReference type="Proteomes" id="UP000229559">
    <property type="component" value="Unassembled WGS sequence"/>
</dbReference>
<name>A0A2M6YPP6_9BACT</name>
<proteinExistence type="inferred from homology"/>
<comment type="subunit">
    <text evidence="4">Part of the 50S ribosomal subunit. Contacts protein L32.</text>
</comment>
<dbReference type="GO" id="GO:0006412">
    <property type="term" value="P:translation"/>
    <property type="evidence" value="ECO:0007669"/>
    <property type="project" value="UniProtKB-UniRule"/>
</dbReference>
<feature type="region of interest" description="Disordered" evidence="6">
    <location>
        <begin position="128"/>
        <end position="152"/>
    </location>
</feature>
<evidence type="ECO:0000256" key="5">
    <source>
        <dbReference type="RuleBase" id="RU000660"/>
    </source>
</evidence>
<dbReference type="NCBIfam" id="TIGR00059">
    <property type="entry name" value="L17"/>
    <property type="match status" value="1"/>
</dbReference>
<dbReference type="GO" id="GO:0003735">
    <property type="term" value="F:structural constituent of ribosome"/>
    <property type="evidence" value="ECO:0007669"/>
    <property type="project" value="InterPro"/>
</dbReference>
<dbReference type="HAMAP" id="MF_01368">
    <property type="entry name" value="Ribosomal_bL17"/>
    <property type="match status" value="1"/>
</dbReference>
<organism evidence="7 8">
    <name type="scientific">Candidatus Shapirobacteria bacterium CG07_land_8_20_14_0_80_39_12</name>
    <dbReference type="NCBI Taxonomy" id="1974480"/>
    <lineage>
        <taxon>Bacteria</taxon>
        <taxon>Candidatus Shapironibacteriota</taxon>
    </lineage>
</organism>
<dbReference type="PROSITE" id="PS01167">
    <property type="entry name" value="RIBOSOMAL_L17"/>
    <property type="match status" value="1"/>
</dbReference>
<evidence type="ECO:0000313" key="7">
    <source>
        <dbReference type="EMBL" id="PIU33106.1"/>
    </source>
</evidence>
<evidence type="ECO:0000256" key="4">
    <source>
        <dbReference type="HAMAP-Rule" id="MF_01368"/>
    </source>
</evidence>
<dbReference type="SUPFAM" id="SSF64263">
    <property type="entry name" value="Prokaryotic ribosomal protein L17"/>
    <property type="match status" value="1"/>
</dbReference>
<dbReference type="InterPro" id="IPR036373">
    <property type="entry name" value="Ribosomal_bL17_sf"/>
</dbReference>
<dbReference type="PANTHER" id="PTHR14413:SF16">
    <property type="entry name" value="LARGE RIBOSOMAL SUBUNIT PROTEIN BL17M"/>
    <property type="match status" value="1"/>
</dbReference>
<evidence type="ECO:0000313" key="8">
    <source>
        <dbReference type="Proteomes" id="UP000229559"/>
    </source>
</evidence>
<dbReference type="GO" id="GO:0022625">
    <property type="term" value="C:cytosolic large ribosomal subunit"/>
    <property type="evidence" value="ECO:0007669"/>
    <property type="project" value="TreeGrafter"/>
</dbReference>
<dbReference type="EMBL" id="PEXA01000051">
    <property type="protein sequence ID" value="PIU33106.1"/>
    <property type="molecule type" value="Genomic_DNA"/>
</dbReference>
<evidence type="ECO:0000256" key="3">
    <source>
        <dbReference type="ARBA" id="ARBA00023274"/>
    </source>
</evidence>
<keyword evidence="3 4" id="KW-0687">Ribonucleoprotein</keyword>
<reference evidence="8" key="1">
    <citation type="submission" date="2017-09" db="EMBL/GenBank/DDBJ databases">
        <title>Depth-based differentiation of microbial function through sediment-hosted aquifers and enrichment of novel symbionts in the deep terrestrial subsurface.</title>
        <authorList>
            <person name="Probst A.J."/>
            <person name="Ladd B."/>
            <person name="Jarett J.K."/>
            <person name="Geller-Mcgrath D.E."/>
            <person name="Sieber C.M.K."/>
            <person name="Emerson J.B."/>
            <person name="Anantharaman K."/>
            <person name="Thomas B.C."/>
            <person name="Malmstrom R."/>
            <person name="Stieglmeier M."/>
            <person name="Klingl A."/>
            <person name="Woyke T."/>
            <person name="Ryan C.M."/>
            <person name="Banfield J.F."/>
        </authorList>
    </citation>
    <scope>NUCLEOTIDE SEQUENCE [LARGE SCALE GENOMIC DNA]</scope>
</reference>
<evidence type="ECO:0000256" key="6">
    <source>
        <dbReference type="SAM" id="MobiDB-lite"/>
    </source>
</evidence>
<dbReference type="Gene3D" id="3.90.1030.10">
    <property type="entry name" value="Ribosomal protein L17"/>
    <property type="match status" value="1"/>
</dbReference>
<evidence type="ECO:0000256" key="2">
    <source>
        <dbReference type="ARBA" id="ARBA00022980"/>
    </source>
</evidence>
<protein>
    <recommendedName>
        <fullName evidence="4">Large ribosomal subunit protein bL17</fullName>
    </recommendedName>
</protein>
<dbReference type="InterPro" id="IPR000456">
    <property type="entry name" value="Ribosomal_bL17"/>
</dbReference>
<comment type="similarity">
    <text evidence="1 4 5">Belongs to the bacterial ribosomal protein bL17 family.</text>
</comment>
<comment type="caution">
    <text evidence="7">The sequence shown here is derived from an EMBL/GenBank/DDBJ whole genome shotgun (WGS) entry which is preliminary data.</text>
</comment>
<dbReference type="Pfam" id="PF01196">
    <property type="entry name" value="Ribosomal_L17"/>
    <property type="match status" value="1"/>
</dbReference>
<sequence>MGTGRGKVRYRVKGKKLSRTSSQRKALFKGLINALVIHGEIKTTESKAKAVRGLLDKLITKGKKGTLHSRRLIAAFLQNKLAVNRIVDELGPLFAKRTGGFSRMVRLGARRGDNATMVKLELVEKPASAKTKETKVSSDKSSKGKEEKKKKK</sequence>
<dbReference type="PANTHER" id="PTHR14413">
    <property type="entry name" value="RIBOSOMAL PROTEIN L17"/>
    <property type="match status" value="1"/>
</dbReference>
<dbReference type="AlphaFoldDB" id="A0A2M6YPP6"/>
<accession>A0A2M6YPP6</accession>
<gene>
    <name evidence="4" type="primary">rplQ</name>
    <name evidence="7" type="ORF">COT04_01720</name>
</gene>